<gene>
    <name evidence="1" type="ORF">DES45_10435</name>
</gene>
<evidence type="ECO:0008006" key="3">
    <source>
        <dbReference type="Google" id="ProtNLM"/>
    </source>
</evidence>
<dbReference type="Proteomes" id="UP000254925">
    <property type="component" value="Unassembled WGS sequence"/>
</dbReference>
<reference evidence="1 2" key="1">
    <citation type="submission" date="2018-07" db="EMBL/GenBank/DDBJ databases">
        <title>Genomic Encyclopedia of Type Strains, Phase IV (KMG-IV): sequencing the most valuable type-strain genomes for metagenomic binning, comparative biology and taxonomic classification.</title>
        <authorList>
            <person name="Goeker M."/>
        </authorList>
    </citation>
    <scope>NUCLEOTIDE SEQUENCE [LARGE SCALE GENOMIC DNA]</scope>
    <source>
        <strain evidence="1 2">DSM 14364</strain>
    </source>
</reference>
<sequence length="96" mass="10335">MYVVIRKFAHMRSVPEAARRAESGIGQLMRQAPGFHGYYVFDAGNGVAGSITLFESRETAVAANDKALAWIRASLADLIQGEPEITSGEVLVAVEP</sequence>
<evidence type="ECO:0000313" key="2">
    <source>
        <dbReference type="Proteomes" id="UP000254925"/>
    </source>
</evidence>
<dbReference type="RefSeq" id="WP_114770034.1">
    <property type="nucleotide sequence ID" value="NZ_QQBB01000004.1"/>
</dbReference>
<accession>A0A370HQE1</accession>
<name>A0A370HQE1_9HYPH</name>
<dbReference type="EMBL" id="QQBB01000004">
    <property type="protein sequence ID" value="RDI59124.1"/>
    <property type="molecule type" value="Genomic_DNA"/>
</dbReference>
<evidence type="ECO:0000313" key="1">
    <source>
        <dbReference type="EMBL" id="RDI59124.1"/>
    </source>
</evidence>
<protein>
    <recommendedName>
        <fullName evidence="3">Antibiotic biosynthesis monooxygenase</fullName>
    </recommendedName>
</protein>
<proteinExistence type="predicted"/>
<dbReference type="OrthoDB" id="7259263at2"/>
<organism evidence="1 2">
    <name type="scientific">Microvirga subterranea</name>
    <dbReference type="NCBI Taxonomy" id="186651"/>
    <lineage>
        <taxon>Bacteria</taxon>
        <taxon>Pseudomonadati</taxon>
        <taxon>Pseudomonadota</taxon>
        <taxon>Alphaproteobacteria</taxon>
        <taxon>Hyphomicrobiales</taxon>
        <taxon>Methylobacteriaceae</taxon>
        <taxon>Microvirga</taxon>
    </lineage>
</organism>
<comment type="caution">
    <text evidence="1">The sequence shown here is derived from an EMBL/GenBank/DDBJ whole genome shotgun (WGS) entry which is preliminary data.</text>
</comment>
<keyword evidence="2" id="KW-1185">Reference proteome</keyword>
<dbReference type="AlphaFoldDB" id="A0A370HQE1"/>